<evidence type="ECO:0000259" key="3">
    <source>
        <dbReference type="PROSITE" id="PS50234"/>
    </source>
</evidence>
<dbReference type="KEGG" id="mmt:Metme_3863"/>
<keyword evidence="2" id="KW-0732">Signal</keyword>
<dbReference type="OrthoDB" id="9784383at2"/>
<dbReference type="AlphaFoldDB" id="F9ZXR2"/>
<dbReference type="InterPro" id="IPR002035">
    <property type="entry name" value="VWF_A"/>
</dbReference>
<dbReference type="PROSITE" id="PS50234">
    <property type="entry name" value="VWFA"/>
    <property type="match status" value="1"/>
</dbReference>
<keyword evidence="6" id="KW-1185">Reference proteome</keyword>
<dbReference type="Pfam" id="PF13768">
    <property type="entry name" value="VWA_3"/>
    <property type="match status" value="1"/>
</dbReference>
<reference key="2">
    <citation type="submission" date="2011-05" db="EMBL/GenBank/DDBJ databases">
        <title>Complete genome sequence of the aerobic marine methanotroph Methylomonas methanica MC09.</title>
        <authorList>
            <person name="Boden R."/>
            <person name="Cunliffe M."/>
            <person name="Scanlan J."/>
            <person name="Moussard H."/>
            <person name="Kits K.D."/>
            <person name="Klotz M."/>
            <person name="Jetten M."/>
            <person name="Vuilleumier S."/>
            <person name="Han J."/>
            <person name="Peters L."/>
            <person name="Mikhailova N."/>
            <person name="Teshima H."/>
            <person name="Tapia R."/>
            <person name="Kyrpides N."/>
            <person name="Ivanova N."/>
            <person name="Pagani I."/>
            <person name="Cheng J.-F."/>
            <person name="Goodwin L."/>
            <person name="Han C."/>
            <person name="Hauser L."/>
            <person name="Land M."/>
            <person name="Lapidus A."/>
            <person name="Lucas S."/>
            <person name="Pitluck S."/>
            <person name="Woyke T."/>
            <person name="Stein L.Y."/>
            <person name="Murrell C."/>
        </authorList>
    </citation>
    <scope>NUCLEOTIDE SEQUENCE</scope>
    <source>
        <strain>MC09</strain>
    </source>
</reference>
<keyword evidence="1" id="KW-1133">Transmembrane helix</keyword>
<reference evidence="5 6" key="1">
    <citation type="journal article" date="2011" name="J. Bacteriol.">
        <title>Complete Genome Sequence of the Aerobic Marine Methanotroph Methylomonas methanica MC09.</title>
        <authorList>
            <person name="Boden R."/>
            <person name="Cunliffe M."/>
            <person name="Scanlan J."/>
            <person name="Moussard H."/>
            <person name="Kits K.D."/>
            <person name="Klotz M.G."/>
            <person name="Jetten M.S."/>
            <person name="Vuilleumier S."/>
            <person name="Han J."/>
            <person name="Peters L."/>
            <person name="Mikhailova N."/>
            <person name="Teshima H."/>
            <person name="Tapia R."/>
            <person name="Kyrpides N."/>
            <person name="Ivanova N."/>
            <person name="Pagani I."/>
            <person name="Cheng J.F."/>
            <person name="Goodwin L."/>
            <person name="Han C."/>
            <person name="Hauser L."/>
            <person name="Land M.L."/>
            <person name="Lapidus A."/>
            <person name="Lucas S."/>
            <person name="Pitluck S."/>
            <person name="Woyke T."/>
            <person name="Stein L."/>
            <person name="Murrell J.C."/>
        </authorList>
    </citation>
    <scope>NUCLEOTIDE SEQUENCE [LARGE SCALE GENOMIC DNA]</scope>
    <source>
        <strain evidence="5 6">MC09</strain>
    </source>
</reference>
<sequence length="668" mass="73293">MYRISLFITAGILVTLLSTARAEPGCDDCQPSLAPRLWIPDGDPALDQLPLKDSRAEVRINGPIAQVTVTQHYRNAGTRPINARYVFPGSTRAAVHGLTMKIGERLVEAKIKEKAEAKQIFEQAKTAGKRAALLEQQRPNVFMMDTANLMPGDDIELVLTYSELLVPEQGIYEFVYPTVVGPRYGSDPFQVAADAAWFANPYAANRQDGGNPAATQTSIQVSLDSPIPVQDLISTQHKIQTDWHDAQSADISLDPAETLAGNRDFILRFRLQDQQILSGLLTYSQDDENYFLTMAQPPARVQAGQIMRREYLFILDVSGSMHGFPLDTAKSLMQQLLNDLKPHESFNILFFSGGSNILSPTPLPATPANVQQALATMQNYRGGGGTELIAALESAYSMPRDADTARSIVVVTDGYVGVEREAYDLIGKNLHNTNLFAFGIGSSVNRYLIESMAKAGAGEPFVVTEQNQVAEVGNRFRRYVEAPLLSNIRLQGEGVELYDLEPADIPLMLAERPIVVFGKYRNAGDSAGLVLSGTAASDSYRVELPLRDAQHHNRAELLPILWARHRLMRLSDWAGGQVESNRSAIVELALKYSLLSRYTSFVAVDETVANSSGTAKNLQQPLPLPQGVEITALASRAMPEPELSLLLALLAAVSGIRYLFRNRSHACR</sequence>
<feature type="transmembrane region" description="Helical" evidence="1">
    <location>
        <begin position="643"/>
        <end position="660"/>
    </location>
</feature>
<dbReference type="Proteomes" id="UP000008888">
    <property type="component" value="Chromosome"/>
</dbReference>
<dbReference type="SMART" id="SM00609">
    <property type="entry name" value="VIT"/>
    <property type="match status" value="1"/>
</dbReference>
<gene>
    <name evidence="5" type="ordered locus">Metme_3863</name>
</gene>
<dbReference type="InterPro" id="IPR036465">
    <property type="entry name" value="vWFA_dom_sf"/>
</dbReference>
<dbReference type="STRING" id="857087.Metme_3863"/>
<proteinExistence type="predicted"/>
<keyword evidence="1" id="KW-0472">Membrane</keyword>
<organism evidence="5 6">
    <name type="scientific">Methylomonas methanica (strain DSM 25384 / MC09)</name>
    <dbReference type="NCBI Taxonomy" id="857087"/>
    <lineage>
        <taxon>Bacteria</taxon>
        <taxon>Pseudomonadati</taxon>
        <taxon>Pseudomonadota</taxon>
        <taxon>Gammaproteobacteria</taxon>
        <taxon>Methylococcales</taxon>
        <taxon>Methylococcaceae</taxon>
        <taxon>Methylomonas</taxon>
    </lineage>
</organism>
<dbReference type="HOGENOM" id="CLU_011139_1_0_6"/>
<accession>F9ZXR2</accession>
<evidence type="ECO:0000313" key="5">
    <source>
        <dbReference type="EMBL" id="AEG02217.1"/>
    </source>
</evidence>
<protein>
    <submittedName>
        <fullName evidence="5">Vault protein inter-alpha-trypsin domain-containing protein</fullName>
    </submittedName>
</protein>
<dbReference type="InterPro" id="IPR013694">
    <property type="entry name" value="VIT"/>
</dbReference>
<feature type="signal peptide" evidence="2">
    <location>
        <begin position="1"/>
        <end position="22"/>
    </location>
</feature>
<dbReference type="EMBL" id="CP002738">
    <property type="protein sequence ID" value="AEG02217.1"/>
    <property type="molecule type" value="Genomic_DNA"/>
</dbReference>
<reference evidence="6" key="3">
    <citation type="submission" date="2011-05" db="EMBL/GenBank/DDBJ databases">
        <title>Complete sequence of Methylomonas methanica MC09.</title>
        <authorList>
            <consortium name="US DOE Joint Genome Institute"/>
            <person name="Lucas S."/>
            <person name="Han J."/>
            <person name="Lapidus A."/>
            <person name="Cheng J.-F."/>
            <person name="Goodwin L."/>
            <person name="Pitluck S."/>
            <person name="Peters L."/>
            <person name="Mikhailova N."/>
            <person name="Teshima H."/>
            <person name="Han C."/>
            <person name="Tapia R."/>
            <person name="Land M."/>
            <person name="Hauser L."/>
            <person name="Kyrpides N."/>
            <person name="Ivanova N."/>
            <person name="Pagani I."/>
            <person name="Stein L."/>
            <person name="Woyke T."/>
        </authorList>
    </citation>
    <scope>NUCLEOTIDE SEQUENCE [LARGE SCALE GENOMIC DNA]</scope>
    <source>
        <strain evidence="6">MC09</strain>
    </source>
</reference>
<evidence type="ECO:0000313" key="6">
    <source>
        <dbReference type="Proteomes" id="UP000008888"/>
    </source>
</evidence>
<dbReference type="PANTHER" id="PTHR45737:SF6">
    <property type="entry name" value="VON WILLEBRAND FACTOR A DOMAIN-CONTAINING PROTEIN 5A"/>
    <property type="match status" value="1"/>
</dbReference>
<feature type="domain" description="VWFA" evidence="3">
    <location>
        <begin position="310"/>
        <end position="476"/>
    </location>
</feature>
<keyword evidence="1" id="KW-0812">Transmembrane</keyword>
<evidence type="ECO:0000256" key="1">
    <source>
        <dbReference type="SAM" id="Phobius"/>
    </source>
</evidence>
<evidence type="ECO:0000256" key="2">
    <source>
        <dbReference type="SAM" id="SignalP"/>
    </source>
</evidence>
<dbReference type="SUPFAM" id="SSF53300">
    <property type="entry name" value="vWA-like"/>
    <property type="match status" value="1"/>
</dbReference>
<dbReference type="SMART" id="SM00327">
    <property type="entry name" value="VWA"/>
    <property type="match status" value="1"/>
</dbReference>
<dbReference type="PANTHER" id="PTHR45737">
    <property type="entry name" value="VON WILLEBRAND FACTOR A DOMAIN-CONTAINING PROTEIN 5A"/>
    <property type="match status" value="1"/>
</dbReference>
<feature type="domain" description="VIT" evidence="4">
    <location>
        <begin position="35"/>
        <end position="163"/>
    </location>
</feature>
<name>F9ZXR2_METMM</name>
<dbReference type="Gene3D" id="3.40.50.410">
    <property type="entry name" value="von Willebrand factor, type A domain"/>
    <property type="match status" value="1"/>
</dbReference>
<dbReference type="RefSeq" id="WP_013820433.1">
    <property type="nucleotide sequence ID" value="NC_015572.1"/>
</dbReference>
<evidence type="ECO:0000259" key="4">
    <source>
        <dbReference type="PROSITE" id="PS51468"/>
    </source>
</evidence>
<feature type="chain" id="PRO_5003396278" evidence="2">
    <location>
        <begin position="23"/>
        <end position="668"/>
    </location>
</feature>
<dbReference type="eggNOG" id="COG2304">
    <property type="taxonomic scope" value="Bacteria"/>
</dbReference>
<dbReference type="Pfam" id="PF08487">
    <property type="entry name" value="VIT"/>
    <property type="match status" value="1"/>
</dbReference>
<dbReference type="PROSITE" id="PS51468">
    <property type="entry name" value="VIT"/>
    <property type="match status" value="1"/>
</dbReference>